<feature type="domain" description="Cytochrome c" evidence="5">
    <location>
        <begin position="1030"/>
        <end position="1183"/>
    </location>
</feature>
<dbReference type="KEGG" id="roy:G3A56_23370"/>
<evidence type="ECO:0000256" key="4">
    <source>
        <dbReference type="SAM" id="MobiDB-lite"/>
    </source>
</evidence>
<keyword evidence="3" id="KW-0349">Heme</keyword>
<gene>
    <name evidence="6" type="ORF">G3A56_23370</name>
</gene>
<dbReference type="InterPro" id="IPR011050">
    <property type="entry name" value="Pectin_lyase_fold/virulence"/>
</dbReference>
<dbReference type="Gene3D" id="2.160.20.10">
    <property type="entry name" value="Single-stranded right-handed beta-helix, Pectin lyase-like"/>
    <property type="match status" value="1"/>
</dbReference>
<accession>A0A7L5BPI6</accession>
<dbReference type="GO" id="GO:0020037">
    <property type="term" value="F:heme binding"/>
    <property type="evidence" value="ECO:0007669"/>
    <property type="project" value="InterPro"/>
</dbReference>
<evidence type="ECO:0000313" key="7">
    <source>
        <dbReference type="Proteomes" id="UP000464865"/>
    </source>
</evidence>
<feature type="compositionally biased region" description="Low complexity" evidence="4">
    <location>
        <begin position="1360"/>
        <end position="1372"/>
    </location>
</feature>
<dbReference type="SMART" id="SM00912">
    <property type="entry name" value="Haemagg_act"/>
    <property type="match status" value="1"/>
</dbReference>
<dbReference type="NCBIfam" id="TIGR01901">
    <property type="entry name" value="adhes_NPXG"/>
    <property type="match status" value="1"/>
</dbReference>
<dbReference type="Pfam" id="PF05860">
    <property type="entry name" value="TPS"/>
    <property type="match status" value="1"/>
</dbReference>
<feature type="region of interest" description="Disordered" evidence="4">
    <location>
        <begin position="1314"/>
        <end position="1465"/>
    </location>
</feature>
<feature type="compositionally biased region" description="Low complexity" evidence="4">
    <location>
        <begin position="1421"/>
        <end position="1465"/>
    </location>
</feature>
<evidence type="ECO:0000256" key="2">
    <source>
        <dbReference type="ARBA" id="ARBA00023004"/>
    </source>
</evidence>
<keyword evidence="7" id="KW-1185">Reference proteome</keyword>
<proteinExistence type="predicted"/>
<reference evidence="6 7" key="1">
    <citation type="submission" date="2020-02" db="EMBL/GenBank/DDBJ databases">
        <title>Plant-Promoting Endophytic Bacterium Rhizobium oryzihabitans sp. nov., Isolated from the Root of Rice.</title>
        <authorList>
            <person name="zhao J."/>
            <person name="Zhang G."/>
        </authorList>
    </citation>
    <scope>NUCLEOTIDE SEQUENCE [LARGE SCALE GENOMIC DNA]</scope>
    <source>
        <strain evidence="6 7">M15</strain>
    </source>
</reference>
<evidence type="ECO:0000313" key="6">
    <source>
        <dbReference type="EMBL" id="QIB40758.1"/>
    </source>
</evidence>
<dbReference type="NCBIfam" id="TIGR01731">
    <property type="entry name" value="fil_hemag_20aa"/>
    <property type="match status" value="5"/>
</dbReference>
<feature type="compositionally biased region" description="Low complexity" evidence="4">
    <location>
        <begin position="1152"/>
        <end position="1162"/>
    </location>
</feature>
<dbReference type="PROSITE" id="PS51007">
    <property type="entry name" value="CYTC"/>
    <property type="match status" value="1"/>
</dbReference>
<dbReference type="Proteomes" id="UP000464865">
    <property type="component" value="Chromosome M15-12"/>
</dbReference>
<feature type="region of interest" description="Disordered" evidence="4">
    <location>
        <begin position="1130"/>
        <end position="1162"/>
    </location>
</feature>
<name>A0A7L5BPI6_9HYPH</name>
<evidence type="ECO:0000259" key="5">
    <source>
        <dbReference type="PROSITE" id="PS51007"/>
    </source>
</evidence>
<keyword evidence="1 3" id="KW-0479">Metal-binding</keyword>
<dbReference type="GO" id="GO:0046872">
    <property type="term" value="F:metal ion binding"/>
    <property type="evidence" value="ECO:0007669"/>
    <property type="project" value="UniProtKB-KW"/>
</dbReference>
<dbReference type="GO" id="GO:0009055">
    <property type="term" value="F:electron transfer activity"/>
    <property type="evidence" value="ECO:0007669"/>
    <property type="project" value="InterPro"/>
</dbReference>
<dbReference type="SUPFAM" id="SSF51126">
    <property type="entry name" value="Pectin lyase-like"/>
    <property type="match status" value="1"/>
</dbReference>
<dbReference type="InterPro" id="IPR009056">
    <property type="entry name" value="Cyt_c-like_dom"/>
</dbReference>
<dbReference type="InterPro" id="IPR012334">
    <property type="entry name" value="Pectin_lyas_fold"/>
</dbReference>
<evidence type="ECO:0000256" key="1">
    <source>
        <dbReference type="ARBA" id="ARBA00022723"/>
    </source>
</evidence>
<dbReference type="InterPro" id="IPR010069">
    <property type="entry name" value="CdiA_FHA1_rpt"/>
</dbReference>
<evidence type="ECO:0000256" key="3">
    <source>
        <dbReference type="PROSITE-ProRule" id="PRU00433"/>
    </source>
</evidence>
<dbReference type="EMBL" id="CP048635">
    <property type="protein sequence ID" value="QIB40758.1"/>
    <property type="molecule type" value="Genomic_DNA"/>
</dbReference>
<organism evidence="6 7">
    <name type="scientific">Rhizobium oryzihabitans</name>
    <dbReference type="NCBI Taxonomy" id="2267833"/>
    <lineage>
        <taxon>Bacteria</taxon>
        <taxon>Pseudomonadati</taxon>
        <taxon>Pseudomonadota</taxon>
        <taxon>Alphaproteobacteria</taxon>
        <taxon>Hyphomicrobiales</taxon>
        <taxon>Rhizobiaceae</taxon>
        <taxon>Rhizobium/Agrobacterium group</taxon>
        <taxon>Rhizobium</taxon>
    </lineage>
</organism>
<keyword evidence="2 3" id="KW-0408">Iron</keyword>
<dbReference type="InterPro" id="IPR008638">
    <property type="entry name" value="FhaB/CdiA-like_TPS"/>
</dbReference>
<protein>
    <submittedName>
        <fullName evidence="6">Filamentous hemagglutinin N-terminal domain-containing protein</fullName>
    </submittedName>
</protein>
<feature type="compositionally biased region" description="Low complexity" evidence="4">
    <location>
        <begin position="1381"/>
        <end position="1408"/>
    </location>
</feature>
<feature type="compositionally biased region" description="Pro residues" evidence="4">
    <location>
        <begin position="1409"/>
        <end position="1420"/>
    </location>
</feature>
<sequence>MNSLIKRFISSFMAGLIAFQPVLVRASDISNVRPDTGPRPHLDQSYNGSDVLNIARPNDSGVSHDVYNRFSAGDLILNNSPVNSKTQLGGWIEGNPNFQRGDAAKLWIGEVIGGSASQLNGVLEAAGSKLDIVLANEYGITCNGCGFVNTDRVTLSTGVPRFSASGAFEGLDVRQGTVTIGEAGLNPETRVSLSDVSRVDVIARAAAVYGKLRAQNLNIVAGSNAVDYNWSYDAATGQVNGVRPLLGKGDAPALAVDVSALGGMYANAIQMIATERGVGVRLDGTRASGSDIVLDASGRLNVVGQGIQVKQRVIARAKGPILLEGSIISENNDLVRVESRDTLTVRKQVSGGAVILEGAGDTFIGAVVKGRESLDVRSVAGNTTIAADASLTAAKIEIAAGNSATVYGSVKADETLRIAATDQAVTADGAQIGGKNVNIEGGTVHTGGRIDPEGDLTIRSVKEATNTGELSASGVSVISGTNFTNRGTIVARDIAKLDVGTLRNSGKITGTTLTGDARGDIENSGVLAADGAINLKSAGALSTLIGSDISGQDVDLSGDRIDHTGTLVARESASLIAGPAGLDNRGTIKAQSALIESAAAITNGATIATDGKTTIKAATRFDALAGSVLRGGSLVISADTVSTAATIAGVDRIDIVAGSGGLDQRGTLSGGVVAITSTQGTIANSGIISAGTLLTAETQSAITNAAVLISGKDMRLFARQIFNNGGVIWANNSVTLAANAGLAKAQLVRNETGRIEAFQGDLVIRADEVLNLGKAPSLSTGQIIKWTEKGESEKINPLEQIVKLIEPTFLGADGKVLPQYAGAYAALWADVVRGGKTLSGQSRLILKQSVTTESGASLADNFQTLWSGMFARANAAGTPDPAQAMRALVNPAIFDANGVVLPTHASAYAALWETLASGGSTVSNAVKAILKPSSLVVLEQRTDPVTRVVTTIYSNTLVNGPAGMWAAMMAEAGASYDIVKILYQDRFAKDGRTAEFVAGRNIDIEAGKIDNIHGTVSAGKDIRIVANEIRNEALGASQFLVEVHKKPSCFTCHSGKTEFYDTFGGRIEANGKLSIQGNLQNITSKSSELSTADVLQKLNDYIAQKKAEGDADLAGVPPATRKNFEFHENRKDDFSGPVQGDGNDIRTVKSADTGSSTTVDTGTDPAITAVDIAEIANSLKPLGPIDPRLDPTATVDMLLSAGLNTLAETNPEYTEYANFITSNYMMKQGRLAYRDDIVNNTQETIRTARSKAEQRTPAVPDTAWRDKAVQVPAPDGSGMRTVYPASEPLTLNPGGALIRASEVTAAGDRIETSGRIEGHRGVSLSANTIEAKGARLQPPTARCRSPPVAPPCSIKPSLTPAPSISSPAAISPAKPPRSRPAKTPQSLQPLASPSPRSSSGSPASAATPLTPPSAIPPPRSKPAAICPSSASAISPLPASRRKPAAASASPRWATSPSPRSKTASN</sequence>